<name>A0A1J5S7Y3_9ZZZZ</name>
<dbReference type="InterPro" id="IPR039315">
    <property type="entry name" value="CheW"/>
</dbReference>
<dbReference type="PANTHER" id="PTHR22617:SF23">
    <property type="entry name" value="CHEMOTAXIS PROTEIN CHEW"/>
    <property type="match status" value="1"/>
</dbReference>
<dbReference type="GO" id="GO:0005829">
    <property type="term" value="C:cytosol"/>
    <property type="evidence" value="ECO:0007669"/>
    <property type="project" value="TreeGrafter"/>
</dbReference>
<dbReference type="GO" id="GO:0006935">
    <property type="term" value="P:chemotaxis"/>
    <property type="evidence" value="ECO:0007669"/>
    <property type="project" value="InterPro"/>
</dbReference>
<proteinExistence type="predicted"/>
<dbReference type="SUPFAM" id="SSF50341">
    <property type="entry name" value="CheW-like"/>
    <property type="match status" value="1"/>
</dbReference>
<dbReference type="Gene3D" id="2.30.30.40">
    <property type="entry name" value="SH3 Domains"/>
    <property type="match status" value="1"/>
</dbReference>
<dbReference type="InterPro" id="IPR036061">
    <property type="entry name" value="CheW-like_dom_sf"/>
</dbReference>
<comment type="caution">
    <text evidence="2">The sequence shown here is derived from an EMBL/GenBank/DDBJ whole genome shotgun (WGS) entry which is preliminary data.</text>
</comment>
<feature type="domain" description="CheW-like" evidence="1">
    <location>
        <begin position="6"/>
        <end position="145"/>
    </location>
</feature>
<dbReference type="CDD" id="cd00732">
    <property type="entry name" value="CheW"/>
    <property type="match status" value="1"/>
</dbReference>
<dbReference type="InterPro" id="IPR002545">
    <property type="entry name" value="CheW-lke_dom"/>
</dbReference>
<dbReference type="Pfam" id="PF01584">
    <property type="entry name" value="CheW"/>
    <property type="match status" value="1"/>
</dbReference>
<reference evidence="2" key="1">
    <citation type="submission" date="2016-10" db="EMBL/GenBank/DDBJ databases">
        <title>Sequence of Gallionella enrichment culture.</title>
        <authorList>
            <person name="Poehlein A."/>
            <person name="Muehling M."/>
            <person name="Daniel R."/>
        </authorList>
    </citation>
    <scope>NUCLEOTIDE SEQUENCE</scope>
</reference>
<dbReference type="AlphaFoldDB" id="A0A1J5S7Y3"/>
<dbReference type="PROSITE" id="PS50851">
    <property type="entry name" value="CHEW"/>
    <property type="match status" value="1"/>
</dbReference>
<dbReference type="EMBL" id="MLJW01000096">
    <property type="protein sequence ID" value="OIR00349.1"/>
    <property type="molecule type" value="Genomic_DNA"/>
</dbReference>
<evidence type="ECO:0000313" key="2">
    <source>
        <dbReference type="EMBL" id="OIR00349.1"/>
    </source>
</evidence>
<gene>
    <name evidence="2" type="primary">cheW_11</name>
    <name evidence="2" type="ORF">GALL_176020</name>
</gene>
<dbReference type="GO" id="GO:0007165">
    <property type="term" value="P:signal transduction"/>
    <property type="evidence" value="ECO:0007669"/>
    <property type="project" value="InterPro"/>
</dbReference>
<sequence>MATTSGRQFITFTIGAEEYGFDVMAIREIKGWTTVTELPEMPASMRGVINLRGVIVPVFDLRARFSGLQTEPTPRHVVVVMAVQGRLLGILVDAVVDILSVQPDEIRPVPALDQSQNHYLQGIVITAGRMVTLLELDDLFDSHSLAAAHSVGATAA</sequence>
<accession>A0A1J5S7Y3</accession>
<organism evidence="2">
    <name type="scientific">mine drainage metagenome</name>
    <dbReference type="NCBI Taxonomy" id="410659"/>
    <lineage>
        <taxon>unclassified sequences</taxon>
        <taxon>metagenomes</taxon>
        <taxon>ecological metagenomes</taxon>
    </lineage>
</organism>
<protein>
    <submittedName>
        <fullName evidence="2">Chemotaxis protein CheW</fullName>
    </submittedName>
</protein>
<dbReference type="SMART" id="SM00260">
    <property type="entry name" value="CheW"/>
    <property type="match status" value="1"/>
</dbReference>
<dbReference type="Gene3D" id="2.40.50.180">
    <property type="entry name" value="CheA-289, Domain 4"/>
    <property type="match status" value="1"/>
</dbReference>
<evidence type="ECO:0000259" key="1">
    <source>
        <dbReference type="PROSITE" id="PS50851"/>
    </source>
</evidence>
<dbReference type="PANTHER" id="PTHR22617">
    <property type="entry name" value="CHEMOTAXIS SENSOR HISTIDINE KINASE-RELATED"/>
    <property type="match status" value="1"/>
</dbReference>